<gene>
    <name evidence="5" type="ORF">OTU49_016490</name>
</gene>
<dbReference type="PROSITE" id="PS01209">
    <property type="entry name" value="LDLRA_1"/>
    <property type="match status" value="1"/>
</dbReference>
<keyword evidence="3" id="KW-0812">Transmembrane</keyword>
<keyword evidence="1" id="KW-0245">EGF-like domain</keyword>
<evidence type="ECO:0000313" key="6">
    <source>
        <dbReference type="Proteomes" id="UP001445076"/>
    </source>
</evidence>
<sequence length="171" mass="18918">KTPCDHGFIYCGDKYMEDHPCLESDKVCDGKIDCNTYNADESLCDQCPSYYCLNHGTCTVQTKMAPVCSCRNYEGERCEIKIHKGLSGGGIAGIVIGCLAFIVLVAVIAFYTTKKKMYPRGSISETSPKKDETDGEFHFVQPSTSHSGESYLLEDLDSQDYPHNKGKETEA</sequence>
<accession>A0AAW0Y6K1</accession>
<comment type="caution">
    <text evidence="5">The sequence shown here is derived from an EMBL/GenBank/DDBJ whole genome shotgun (WGS) entry which is preliminary data.</text>
</comment>
<dbReference type="AlphaFoldDB" id="A0AAW0Y6K1"/>
<name>A0AAW0Y6K1_CHEQU</name>
<feature type="transmembrane region" description="Helical" evidence="3">
    <location>
        <begin position="91"/>
        <end position="111"/>
    </location>
</feature>
<dbReference type="PROSITE" id="PS50026">
    <property type="entry name" value="EGF_3"/>
    <property type="match status" value="1"/>
</dbReference>
<comment type="caution">
    <text evidence="1">Lacks conserved residue(s) required for the propagation of feature annotation.</text>
</comment>
<dbReference type="SUPFAM" id="SSF57196">
    <property type="entry name" value="EGF/Laminin"/>
    <property type="match status" value="1"/>
</dbReference>
<evidence type="ECO:0000256" key="1">
    <source>
        <dbReference type="PROSITE-ProRule" id="PRU00076"/>
    </source>
</evidence>
<dbReference type="Proteomes" id="UP001445076">
    <property type="component" value="Unassembled WGS sequence"/>
</dbReference>
<keyword evidence="3" id="KW-0472">Membrane</keyword>
<dbReference type="Gene3D" id="2.10.25.10">
    <property type="entry name" value="Laminin"/>
    <property type="match status" value="1"/>
</dbReference>
<proteinExistence type="predicted"/>
<evidence type="ECO:0000313" key="5">
    <source>
        <dbReference type="EMBL" id="KAK8747604.1"/>
    </source>
</evidence>
<reference evidence="5 6" key="1">
    <citation type="journal article" date="2024" name="BMC Genomics">
        <title>Genome assembly of redclaw crayfish (Cherax quadricarinatus) provides insights into its immune adaptation and hypoxia tolerance.</title>
        <authorList>
            <person name="Liu Z."/>
            <person name="Zheng J."/>
            <person name="Li H."/>
            <person name="Fang K."/>
            <person name="Wang S."/>
            <person name="He J."/>
            <person name="Zhou D."/>
            <person name="Weng S."/>
            <person name="Chi M."/>
            <person name="Gu Z."/>
            <person name="He J."/>
            <person name="Li F."/>
            <person name="Wang M."/>
        </authorList>
    </citation>
    <scope>NUCLEOTIDE SEQUENCE [LARGE SCALE GENOMIC DNA]</scope>
    <source>
        <strain evidence="5">ZL_2023a</strain>
    </source>
</reference>
<keyword evidence="3" id="KW-1133">Transmembrane helix</keyword>
<feature type="compositionally biased region" description="Basic and acidic residues" evidence="2">
    <location>
        <begin position="127"/>
        <end position="137"/>
    </location>
</feature>
<evidence type="ECO:0000259" key="4">
    <source>
        <dbReference type="PROSITE" id="PS50026"/>
    </source>
</evidence>
<evidence type="ECO:0000256" key="2">
    <source>
        <dbReference type="SAM" id="MobiDB-lite"/>
    </source>
</evidence>
<feature type="domain" description="EGF-like" evidence="4">
    <location>
        <begin position="45"/>
        <end position="79"/>
    </location>
</feature>
<protein>
    <recommendedName>
        <fullName evidence="4">EGF-like domain-containing protein</fullName>
    </recommendedName>
</protein>
<keyword evidence="6" id="KW-1185">Reference proteome</keyword>
<feature type="non-terminal residue" evidence="5">
    <location>
        <position position="1"/>
    </location>
</feature>
<dbReference type="InterPro" id="IPR023415">
    <property type="entry name" value="LDLR_class-A_CS"/>
</dbReference>
<evidence type="ECO:0000256" key="3">
    <source>
        <dbReference type="SAM" id="Phobius"/>
    </source>
</evidence>
<dbReference type="InterPro" id="IPR000742">
    <property type="entry name" value="EGF"/>
</dbReference>
<organism evidence="5 6">
    <name type="scientific">Cherax quadricarinatus</name>
    <name type="common">Australian red claw crayfish</name>
    <dbReference type="NCBI Taxonomy" id="27406"/>
    <lineage>
        <taxon>Eukaryota</taxon>
        <taxon>Metazoa</taxon>
        <taxon>Ecdysozoa</taxon>
        <taxon>Arthropoda</taxon>
        <taxon>Crustacea</taxon>
        <taxon>Multicrustacea</taxon>
        <taxon>Malacostraca</taxon>
        <taxon>Eumalacostraca</taxon>
        <taxon>Eucarida</taxon>
        <taxon>Decapoda</taxon>
        <taxon>Pleocyemata</taxon>
        <taxon>Astacidea</taxon>
        <taxon>Parastacoidea</taxon>
        <taxon>Parastacidae</taxon>
        <taxon>Cherax</taxon>
    </lineage>
</organism>
<feature type="region of interest" description="Disordered" evidence="2">
    <location>
        <begin position="121"/>
        <end position="148"/>
    </location>
</feature>
<dbReference type="EMBL" id="JARKIK010000014">
    <property type="protein sequence ID" value="KAK8747604.1"/>
    <property type="molecule type" value="Genomic_DNA"/>
</dbReference>